<sequence length="101" mass="11248">MLDDQAAHAGVGKKRLFHFEAMWSRAEGCEDIICGVWNSLTMGSLGYPLAYNLLIMPQELSSLERSSFDNVKRQVKDLEEKLSCLANASRAAATYSERSFA</sequence>
<organism evidence="1">
    <name type="scientific">Sesamum radiatum</name>
    <name type="common">Black benniseed</name>
    <dbReference type="NCBI Taxonomy" id="300843"/>
    <lineage>
        <taxon>Eukaryota</taxon>
        <taxon>Viridiplantae</taxon>
        <taxon>Streptophyta</taxon>
        <taxon>Embryophyta</taxon>
        <taxon>Tracheophyta</taxon>
        <taxon>Spermatophyta</taxon>
        <taxon>Magnoliopsida</taxon>
        <taxon>eudicotyledons</taxon>
        <taxon>Gunneridae</taxon>
        <taxon>Pentapetalae</taxon>
        <taxon>asterids</taxon>
        <taxon>lamiids</taxon>
        <taxon>Lamiales</taxon>
        <taxon>Pedaliaceae</taxon>
        <taxon>Sesamum</taxon>
    </lineage>
</organism>
<dbReference type="EMBL" id="JACGWJ010000003">
    <property type="protein sequence ID" value="KAL0430832.1"/>
    <property type="molecule type" value="Genomic_DNA"/>
</dbReference>
<protein>
    <submittedName>
        <fullName evidence="1">Uncharacterized protein</fullName>
    </submittedName>
</protein>
<accession>A0AAW2VRS6</accession>
<dbReference type="AlphaFoldDB" id="A0AAW2VRS6"/>
<comment type="caution">
    <text evidence="1">The sequence shown here is derived from an EMBL/GenBank/DDBJ whole genome shotgun (WGS) entry which is preliminary data.</text>
</comment>
<proteinExistence type="predicted"/>
<name>A0AAW2VRS6_SESRA</name>
<reference evidence="1" key="2">
    <citation type="journal article" date="2024" name="Plant">
        <title>Genomic evolution and insights into agronomic trait innovations of Sesamum species.</title>
        <authorList>
            <person name="Miao H."/>
            <person name="Wang L."/>
            <person name="Qu L."/>
            <person name="Liu H."/>
            <person name="Sun Y."/>
            <person name="Le M."/>
            <person name="Wang Q."/>
            <person name="Wei S."/>
            <person name="Zheng Y."/>
            <person name="Lin W."/>
            <person name="Duan Y."/>
            <person name="Cao H."/>
            <person name="Xiong S."/>
            <person name="Wang X."/>
            <person name="Wei L."/>
            <person name="Li C."/>
            <person name="Ma Q."/>
            <person name="Ju M."/>
            <person name="Zhao R."/>
            <person name="Li G."/>
            <person name="Mu C."/>
            <person name="Tian Q."/>
            <person name="Mei H."/>
            <person name="Zhang T."/>
            <person name="Gao T."/>
            <person name="Zhang H."/>
        </authorList>
    </citation>
    <scope>NUCLEOTIDE SEQUENCE</scope>
    <source>
        <strain evidence="1">G02</strain>
    </source>
</reference>
<gene>
    <name evidence="1" type="ORF">Sradi_0709200</name>
</gene>
<evidence type="ECO:0000313" key="1">
    <source>
        <dbReference type="EMBL" id="KAL0430832.1"/>
    </source>
</evidence>
<reference evidence="1" key="1">
    <citation type="submission" date="2020-06" db="EMBL/GenBank/DDBJ databases">
        <authorList>
            <person name="Li T."/>
            <person name="Hu X."/>
            <person name="Zhang T."/>
            <person name="Song X."/>
            <person name="Zhang H."/>
            <person name="Dai N."/>
            <person name="Sheng W."/>
            <person name="Hou X."/>
            <person name="Wei L."/>
        </authorList>
    </citation>
    <scope>NUCLEOTIDE SEQUENCE</scope>
    <source>
        <strain evidence="1">G02</strain>
        <tissue evidence="1">Leaf</tissue>
    </source>
</reference>